<comment type="caution">
    <text evidence="1">The sequence shown here is derived from an EMBL/GenBank/DDBJ whole genome shotgun (WGS) entry which is preliminary data.</text>
</comment>
<proteinExistence type="predicted"/>
<dbReference type="Proteomes" id="UP000078390">
    <property type="component" value="Unassembled WGS sequence"/>
</dbReference>
<dbReference type="AlphaFoldDB" id="A0A179D248"/>
<name>A0A179D248_9BACT</name>
<protein>
    <submittedName>
        <fullName evidence="1">Uncharacterized protein</fullName>
    </submittedName>
</protein>
<gene>
    <name evidence="1" type="ORF">TDIS_2051</name>
</gene>
<sequence length="55" mass="6375">MDELLKLGDGYLNELIYLYGHYEFVELLKVSEYNGLLPFVNSILALDTFFGKKID</sequence>
<dbReference type="STRING" id="999894.TDIS_2051"/>
<evidence type="ECO:0000313" key="1">
    <source>
        <dbReference type="EMBL" id="OAQ19871.1"/>
    </source>
</evidence>
<evidence type="ECO:0000313" key="2">
    <source>
        <dbReference type="Proteomes" id="UP000078390"/>
    </source>
</evidence>
<accession>A0A179D248</accession>
<dbReference type="EMBL" id="LWLG01000022">
    <property type="protein sequence ID" value="OAQ19871.1"/>
    <property type="molecule type" value="Genomic_DNA"/>
</dbReference>
<keyword evidence="2" id="KW-1185">Reference proteome</keyword>
<reference evidence="1 2" key="1">
    <citation type="submission" date="2016-04" db="EMBL/GenBank/DDBJ databases">
        <title>Genome analysis of Thermosulfurimonas dismutans, the first thermophilic sulfur-disproportionating bacterium of the phylum Thermodesulfobacteria.</title>
        <authorList>
            <person name="Mardanov A.V."/>
            <person name="Beletsky A.V."/>
            <person name="Kadnikov V.V."/>
            <person name="Slobodkin A.I."/>
            <person name="Ravin N.V."/>
        </authorList>
    </citation>
    <scope>NUCLEOTIDE SEQUENCE [LARGE SCALE GENOMIC DNA]</scope>
    <source>
        <strain evidence="1 2">S95</strain>
    </source>
</reference>
<organism evidence="1 2">
    <name type="scientific">Thermosulfurimonas dismutans</name>
    <dbReference type="NCBI Taxonomy" id="999894"/>
    <lineage>
        <taxon>Bacteria</taxon>
        <taxon>Pseudomonadati</taxon>
        <taxon>Thermodesulfobacteriota</taxon>
        <taxon>Thermodesulfobacteria</taxon>
        <taxon>Thermodesulfobacteriales</taxon>
        <taxon>Thermodesulfobacteriaceae</taxon>
        <taxon>Thermosulfurimonas</taxon>
    </lineage>
</organism>